<accession>A0A1N6EIS8</accession>
<reference evidence="1 2" key="1">
    <citation type="submission" date="2016-11" db="EMBL/GenBank/DDBJ databases">
        <authorList>
            <person name="Jaros S."/>
            <person name="Januszkiewicz K."/>
            <person name="Wedrychowicz H."/>
        </authorList>
    </citation>
    <scope>NUCLEOTIDE SEQUENCE [LARGE SCALE GENOMIC DNA]</scope>
    <source>
        <strain evidence="1 2">GAS86</strain>
    </source>
</reference>
<dbReference type="OrthoDB" id="9132218at2"/>
<protein>
    <submittedName>
        <fullName evidence="1">Uncharacterized protein</fullName>
    </submittedName>
</protein>
<dbReference type="EMBL" id="FSRM01000001">
    <property type="protein sequence ID" value="SIN82898.1"/>
    <property type="molecule type" value="Genomic_DNA"/>
</dbReference>
<gene>
    <name evidence="1" type="ORF">SAMN05444168_0691</name>
</gene>
<evidence type="ECO:0000313" key="2">
    <source>
        <dbReference type="Proteomes" id="UP000184693"/>
    </source>
</evidence>
<evidence type="ECO:0000313" key="1">
    <source>
        <dbReference type="EMBL" id="SIN82898.1"/>
    </source>
</evidence>
<dbReference type="AlphaFoldDB" id="A0A1N6EIS8"/>
<organism evidence="1 2">
    <name type="scientific">Paraburkholderia phenazinium</name>
    <dbReference type="NCBI Taxonomy" id="60549"/>
    <lineage>
        <taxon>Bacteria</taxon>
        <taxon>Pseudomonadati</taxon>
        <taxon>Pseudomonadota</taxon>
        <taxon>Betaproteobacteria</taxon>
        <taxon>Burkholderiales</taxon>
        <taxon>Burkholderiaceae</taxon>
        <taxon>Paraburkholderia</taxon>
    </lineage>
</organism>
<proteinExistence type="predicted"/>
<dbReference type="Proteomes" id="UP000184693">
    <property type="component" value="Unassembled WGS sequence"/>
</dbReference>
<sequence length="66" mass="7349">MNDEQSIPFGPGHPQYLEARALALSIAAIRKAQGKRNPVDFVVGSPDWERAGEDFARDVLRVLSRE</sequence>
<dbReference type="RefSeq" id="WP_074262991.1">
    <property type="nucleotide sequence ID" value="NZ_FSRM01000001.1"/>
</dbReference>
<name>A0A1N6EIS8_9BURK</name>